<evidence type="ECO:0000313" key="1">
    <source>
        <dbReference type="EMBL" id="KAJ9109068.1"/>
    </source>
</evidence>
<protein>
    <submittedName>
        <fullName evidence="1">Uncharacterized protein</fullName>
    </submittedName>
</protein>
<dbReference type="Proteomes" id="UP001227268">
    <property type="component" value="Unassembled WGS sequence"/>
</dbReference>
<gene>
    <name evidence="1" type="ORF">QFC21_000395</name>
</gene>
<accession>A0ACC2WCG2</accession>
<sequence length="218" mass="23691">MTNVFQAVFPSQQQSGTHLNSQNTECGAVHARMLGKRQRSASPSNNGDESMFGHQKKRNKPFWTATPMIAGHDGSGQHAENLSRAQGLFDFSKSAIADGSSQQQMPQYQFAQNPYPLPFPSPNNLSPSGLVLPDSTMSTTSIFPTAQEFASAAPTITARGTEPNQLAASPLQRENSHGSFASLHELRERMASSQLRGYRDLPPVLDDNDVANDGDERC</sequence>
<dbReference type="EMBL" id="JASBWT010000001">
    <property type="protein sequence ID" value="KAJ9109068.1"/>
    <property type="molecule type" value="Genomic_DNA"/>
</dbReference>
<name>A0ACC2WCG2_9TREE</name>
<reference evidence="1" key="1">
    <citation type="submission" date="2023-04" db="EMBL/GenBank/DDBJ databases">
        <title>Draft Genome sequencing of Naganishia species isolated from polar environments using Oxford Nanopore Technology.</title>
        <authorList>
            <person name="Leo P."/>
            <person name="Venkateswaran K."/>
        </authorList>
    </citation>
    <scope>NUCLEOTIDE SEQUENCE</scope>
    <source>
        <strain evidence="1">MNA-CCFEE 5423</strain>
    </source>
</reference>
<organism evidence="1 2">
    <name type="scientific">Naganishia friedmannii</name>
    <dbReference type="NCBI Taxonomy" id="89922"/>
    <lineage>
        <taxon>Eukaryota</taxon>
        <taxon>Fungi</taxon>
        <taxon>Dikarya</taxon>
        <taxon>Basidiomycota</taxon>
        <taxon>Agaricomycotina</taxon>
        <taxon>Tremellomycetes</taxon>
        <taxon>Filobasidiales</taxon>
        <taxon>Filobasidiaceae</taxon>
        <taxon>Naganishia</taxon>
    </lineage>
</organism>
<comment type="caution">
    <text evidence="1">The sequence shown here is derived from an EMBL/GenBank/DDBJ whole genome shotgun (WGS) entry which is preliminary data.</text>
</comment>
<proteinExistence type="predicted"/>
<keyword evidence="2" id="KW-1185">Reference proteome</keyword>
<evidence type="ECO:0000313" key="2">
    <source>
        <dbReference type="Proteomes" id="UP001227268"/>
    </source>
</evidence>